<comment type="similarity">
    <text evidence="3">Belongs to the acid sphingomyelinase family.</text>
</comment>
<evidence type="ECO:0000256" key="3">
    <source>
        <dbReference type="ARBA" id="ARBA00008234"/>
    </source>
</evidence>
<sequence>MLPIVRSKRREARCKCVSGSARSSAEGTTLRIESAGQDSPKLCGYLSGCVRSSFVELSITFKEKIMILLLTLFAYVNPLQILQLADFHLDVDYSINGDNKKMCHYEGSTGDGKLGEYGDYMCDAPQSLVMYALKEAKRLFPNPDLIIWTGDNIPHIDNYDWDYVNNVLNITTEALFSEFPNVTILPTFGNHDYSPANAFDKSSVLYEKGWELWEKQINATEKDRFLLGGYYKHHLGNTSILMLNTNLYYKPNKAYDNFTNKEDPADQFAFMETELKAASKCRKNPSPKCSSTVHIVAHIAPGVFERTPNFTWFRDPYNEKFLKLVVDYSDVIGMMIFGHHHTDTFHLVKDDSGKAVGFLLMSPAVTPWFSSLEGAGANNPAFRVYDVDYNGTFNDIFTYYINLTELNNNRTTPFTLEYSFKKEYGIAGPIDLNAMVTLVEQMKTNNTVFQKYINFNSVLWDPKMPVDSYRAGQLCSLEFADYPRYYSCLNQENSSRLRDGFYAIAIALLTSLYLEFLL</sequence>
<dbReference type="Proteomes" id="UP001303046">
    <property type="component" value="Unassembled WGS sequence"/>
</dbReference>
<comment type="caution">
    <text evidence="12">The sequence shown here is derived from an EMBL/GenBank/DDBJ whole genome shotgun (WGS) entry which is preliminary data.</text>
</comment>
<evidence type="ECO:0000313" key="12">
    <source>
        <dbReference type="EMBL" id="KAK6753523.1"/>
    </source>
</evidence>
<keyword evidence="4" id="KW-0964">Secreted</keyword>
<dbReference type="InterPro" id="IPR029052">
    <property type="entry name" value="Metallo-depent_PP-like"/>
</dbReference>
<comment type="subcellular location">
    <subcellularLocation>
        <location evidence="2">Secreted</location>
    </subcellularLocation>
</comment>
<organism evidence="12 13">
    <name type="scientific">Necator americanus</name>
    <name type="common">Human hookworm</name>
    <dbReference type="NCBI Taxonomy" id="51031"/>
    <lineage>
        <taxon>Eukaryota</taxon>
        <taxon>Metazoa</taxon>
        <taxon>Ecdysozoa</taxon>
        <taxon>Nematoda</taxon>
        <taxon>Chromadorea</taxon>
        <taxon>Rhabditida</taxon>
        <taxon>Rhabditina</taxon>
        <taxon>Rhabditomorpha</taxon>
        <taxon>Strongyloidea</taxon>
        <taxon>Ancylostomatidae</taxon>
        <taxon>Bunostominae</taxon>
        <taxon>Necator</taxon>
    </lineage>
</organism>
<dbReference type="Pfam" id="PF19272">
    <property type="entry name" value="ASMase_C"/>
    <property type="match status" value="1"/>
</dbReference>
<keyword evidence="6" id="KW-0732">Signal</keyword>
<protein>
    <recommendedName>
        <fullName evidence="14">Ser/Thr phosphatase family protein</fullName>
    </recommendedName>
</protein>
<dbReference type="Pfam" id="PF00149">
    <property type="entry name" value="Metallophos"/>
    <property type="match status" value="1"/>
</dbReference>
<evidence type="ECO:0000259" key="10">
    <source>
        <dbReference type="Pfam" id="PF00149"/>
    </source>
</evidence>
<gene>
    <name evidence="12" type="primary">Necator_chrV.g17652</name>
    <name evidence="12" type="ORF">RB195_012862</name>
</gene>
<keyword evidence="8" id="KW-0862">Zinc</keyword>
<dbReference type="PANTHER" id="PTHR10340:SF57">
    <property type="entry name" value="METALLOPHOS DOMAIN-CONTAINING PROTEIN"/>
    <property type="match status" value="1"/>
</dbReference>
<accession>A0ABR1DSW5</accession>
<dbReference type="PANTHER" id="PTHR10340">
    <property type="entry name" value="SPHINGOMYELIN PHOSPHODIESTERASE"/>
    <property type="match status" value="1"/>
</dbReference>
<evidence type="ECO:0000313" key="13">
    <source>
        <dbReference type="Proteomes" id="UP001303046"/>
    </source>
</evidence>
<evidence type="ECO:0000256" key="8">
    <source>
        <dbReference type="ARBA" id="ARBA00022833"/>
    </source>
</evidence>
<evidence type="ECO:0000256" key="6">
    <source>
        <dbReference type="ARBA" id="ARBA00022729"/>
    </source>
</evidence>
<dbReference type="InterPro" id="IPR004843">
    <property type="entry name" value="Calcineurin-like_PHP"/>
</dbReference>
<evidence type="ECO:0000256" key="7">
    <source>
        <dbReference type="ARBA" id="ARBA00022801"/>
    </source>
</evidence>
<dbReference type="InterPro" id="IPR041805">
    <property type="entry name" value="ASMase/PPN1_MPP"/>
</dbReference>
<keyword evidence="7" id="KW-0378">Hydrolase</keyword>
<feature type="domain" description="Calcineurin-like phosphoesterase" evidence="10">
    <location>
        <begin position="80"/>
        <end position="342"/>
    </location>
</feature>
<name>A0ABR1DSW5_NECAM</name>
<evidence type="ECO:0008006" key="14">
    <source>
        <dbReference type="Google" id="ProtNLM"/>
    </source>
</evidence>
<evidence type="ECO:0000256" key="1">
    <source>
        <dbReference type="ARBA" id="ARBA00001947"/>
    </source>
</evidence>
<evidence type="ECO:0000256" key="4">
    <source>
        <dbReference type="ARBA" id="ARBA00022525"/>
    </source>
</evidence>
<dbReference type="InterPro" id="IPR045473">
    <property type="entry name" value="ASM_C"/>
</dbReference>
<dbReference type="CDD" id="cd00842">
    <property type="entry name" value="MPP_ASMase"/>
    <property type="match status" value="1"/>
</dbReference>
<dbReference type="EMBL" id="JAVFWL010000005">
    <property type="protein sequence ID" value="KAK6753523.1"/>
    <property type="molecule type" value="Genomic_DNA"/>
</dbReference>
<dbReference type="SUPFAM" id="SSF56300">
    <property type="entry name" value="Metallo-dependent phosphatases"/>
    <property type="match status" value="1"/>
</dbReference>
<evidence type="ECO:0000256" key="2">
    <source>
        <dbReference type="ARBA" id="ARBA00004613"/>
    </source>
</evidence>
<proteinExistence type="inferred from homology"/>
<evidence type="ECO:0000259" key="11">
    <source>
        <dbReference type="Pfam" id="PF19272"/>
    </source>
</evidence>
<dbReference type="Gene3D" id="3.60.21.10">
    <property type="match status" value="1"/>
</dbReference>
<keyword evidence="5" id="KW-0479">Metal-binding</keyword>
<evidence type="ECO:0000256" key="5">
    <source>
        <dbReference type="ARBA" id="ARBA00022723"/>
    </source>
</evidence>
<feature type="domain" description="Sphingomyelin phosphodiesterase C-terminal" evidence="11">
    <location>
        <begin position="359"/>
        <end position="493"/>
    </location>
</feature>
<evidence type="ECO:0000256" key="9">
    <source>
        <dbReference type="ARBA" id="ARBA00023180"/>
    </source>
</evidence>
<comment type="cofactor">
    <cofactor evidence="1">
        <name>Zn(2+)</name>
        <dbReference type="ChEBI" id="CHEBI:29105"/>
    </cofactor>
</comment>
<reference evidence="12 13" key="1">
    <citation type="submission" date="2023-08" db="EMBL/GenBank/DDBJ databases">
        <title>A Necator americanus chromosomal reference genome.</title>
        <authorList>
            <person name="Ilik V."/>
            <person name="Petrzelkova K.J."/>
            <person name="Pardy F."/>
            <person name="Fuh T."/>
            <person name="Niatou-Singa F.S."/>
            <person name="Gouil Q."/>
            <person name="Baker L."/>
            <person name="Ritchie M.E."/>
            <person name="Jex A.R."/>
            <person name="Gazzola D."/>
            <person name="Li H."/>
            <person name="Toshio Fujiwara R."/>
            <person name="Zhan B."/>
            <person name="Aroian R.V."/>
            <person name="Pafco B."/>
            <person name="Schwarz E.M."/>
        </authorList>
    </citation>
    <scope>NUCLEOTIDE SEQUENCE [LARGE SCALE GENOMIC DNA]</scope>
    <source>
        <strain evidence="12 13">Aroian</strain>
        <tissue evidence="12">Whole animal</tissue>
    </source>
</reference>
<keyword evidence="13" id="KW-1185">Reference proteome</keyword>
<keyword evidence="9" id="KW-0325">Glycoprotein</keyword>